<dbReference type="InterPro" id="IPR015077">
    <property type="entry name" value="DUF1858"/>
</dbReference>
<dbReference type="InterPro" id="IPR023883">
    <property type="entry name" value="CHP03980_redox-disulphide"/>
</dbReference>
<keyword evidence="3" id="KW-1185">Reference proteome</keyword>
<sequence>MITKDMLIADIVDKYPQVVQPLMLSGMGCIGCAISHAESLEEGAMAHGIDPDDLVSGLNDVLKANGIED</sequence>
<dbReference type="PANTHER" id="PTHR39341">
    <property type="entry name" value="BSL7085 PROTEIN"/>
    <property type="match status" value="1"/>
</dbReference>
<accession>A0ABM9ZWK7</accession>
<dbReference type="EMBL" id="ADFP01000046">
    <property type="protein sequence ID" value="EFB91309.1"/>
    <property type="molecule type" value="Genomic_DNA"/>
</dbReference>
<dbReference type="RefSeq" id="WP_009164208.1">
    <property type="nucleotide sequence ID" value="NZ_ADFP01000046.1"/>
</dbReference>
<dbReference type="PANTHER" id="PTHR39341:SF1">
    <property type="entry name" value="DUF1858 DOMAIN-CONTAINING PROTEIN"/>
    <property type="match status" value="1"/>
</dbReference>
<feature type="domain" description="DUF1858" evidence="1">
    <location>
        <begin position="2"/>
        <end position="55"/>
    </location>
</feature>
<evidence type="ECO:0000313" key="2">
    <source>
        <dbReference type="EMBL" id="EFB91309.1"/>
    </source>
</evidence>
<dbReference type="NCBIfam" id="TIGR03980">
    <property type="entry name" value="prismane_assoc"/>
    <property type="match status" value="1"/>
</dbReference>
<evidence type="ECO:0000313" key="3">
    <source>
        <dbReference type="Proteomes" id="UP000006462"/>
    </source>
</evidence>
<dbReference type="Gene3D" id="1.10.3910.10">
    <property type="entry name" value="SP0561-like"/>
    <property type="match status" value="1"/>
</dbReference>
<dbReference type="PROSITE" id="PS51257">
    <property type="entry name" value="PROKAR_LIPOPROTEIN"/>
    <property type="match status" value="1"/>
</dbReference>
<dbReference type="GeneID" id="90986069"/>
<organism evidence="2 3">
    <name type="scientific">Pyramidobacter piscolens W5455</name>
    <dbReference type="NCBI Taxonomy" id="352165"/>
    <lineage>
        <taxon>Bacteria</taxon>
        <taxon>Thermotogati</taxon>
        <taxon>Synergistota</taxon>
        <taxon>Synergistia</taxon>
        <taxon>Synergistales</taxon>
        <taxon>Dethiosulfovibrionaceae</taxon>
        <taxon>Pyramidobacter</taxon>
    </lineage>
</organism>
<reference evidence="2 3" key="1">
    <citation type="submission" date="2009-12" db="EMBL/GenBank/DDBJ databases">
        <authorList>
            <person name="Shrivastava S."/>
            <person name="Madupu R."/>
            <person name="Durkin A.S."/>
            <person name="Torralba M."/>
            <person name="Methe B."/>
            <person name="Sutton G.G."/>
            <person name="Strausberg R.L."/>
            <person name="Nelson K.E."/>
        </authorList>
    </citation>
    <scope>NUCLEOTIDE SEQUENCE [LARGE SCALE GENOMIC DNA]</scope>
    <source>
        <strain evidence="2 3">W5455</strain>
    </source>
</reference>
<evidence type="ECO:0000259" key="1">
    <source>
        <dbReference type="Pfam" id="PF08984"/>
    </source>
</evidence>
<comment type="caution">
    <text evidence="2">The sequence shown here is derived from an EMBL/GenBank/DDBJ whole genome shotgun (WGS) entry which is preliminary data.</text>
</comment>
<dbReference type="InterPro" id="IPR038062">
    <property type="entry name" value="ScdA-like_N_sf"/>
</dbReference>
<protein>
    <submittedName>
        <fullName evidence="2">Hydrid cluster protein-associated redox disulfide domain protein</fullName>
    </submittedName>
</protein>
<name>A0ABM9ZWK7_9BACT</name>
<gene>
    <name evidence="2" type="ORF">HMPREF7215_2743</name>
</gene>
<dbReference type="Proteomes" id="UP000006462">
    <property type="component" value="Unassembled WGS sequence"/>
</dbReference>
<dbReference type="Pfam" id="PF08984">
    <property type="entry name" value="DUF1858"/>
    <property type="match status" value="1"/>
</dbReference>
<proteinExistence type="predicted"/>
<dbReference type="SUPFAM" id="SSF140683">
    <property type="entry name" value="SP0561-like"/>
    <property type="match status" value="1"/>
</dbReference>